<gene>
    <name evidence="6" type="ORF">APLA_LOCUS11511</name>
</gene>
<evidence type="ECO:0000313" key="6">
    <source>
        <dbReference type="EMBL" id="CAB3248118.1"/>
    </source>
</evidence>
<protein>
    <recommendedName>
        <fullName evidence="8">Inactive hydroxysteroid dehydrogenase-like protein 1</fullName>
    </recommendedName>
</protein>
<evidence type="ECO:0000256" key="3">
    <source>
        <dbReference type="ARBA" id="ARBA00023002"/>
    </source>
</evidence>
<proteinExistence type="inferred from homology"/>
<accession>A0A8S1ASY5</accession>
<dbReference type="Pfam" id="PF00106">
    <property type="entry name" value="adh_short"/>
    <property type="match status" value="1"/>
</dbReference>
<keyword evidence="2" id="KW-0521">NADP</keyword>
<dbReference type="PRINTS" id="PR00080">
    <property type="entry name" value="SDRFAMILY"/>
</dbReference>
<dbReference type="CDD" id="cd05356">
    <property type="entry name" value="17beta-HSD1_like_SDR_c"/>
    <property type="match status" value="1"/>
</dbReference>
<dbReference type="InterPro" id="IPR020904">
    <property type="entry name" value="Sc_DH/Rdtase_CS"/>
</dbReference>
<sequence length="312" mass="35132">MTSRPRPSERRSDQKRERNYEELVTRNKTKLHVEQNSSVIFGNKITLVVVTGGTDGIGKQYAMELARLGINLVIISRNPEKLKAVANEIEKKHSVKTKVIVADFSKGAEIYGHIETELKDIPIGILVNNVGINYEYMMPLCELPPSKSWELINVNVGAVTAMTRLVLPGMVERGRGALVNVSSGSELQPLPLMTIYAATKSYVYSFTHAIREEYSSKGIFIQHLAPMFVSTNINAFSKRLLDGNLFVPDAATYAKYAVSTLGRVQDTTGYWLHGIQYFFIKIAPVWFRTKCGARLNEEFRQEYMQNTKTKSN</sequence>
<dbReference type="PIRSF" id="PIRSF000126">
    <property type="entry name" value="11-beta-HSD1"/>
    <property type="match status" value="1"/>
</dbReference>
<dbReference type="InterPro" id="IPR052149">
    <property type="entry name" value="17-beta-HSD3-like"/>
</dbReference>
<evidence type="ECO:0000256" key="2">
    <source>
        <dbReference type="ARBA" id="ARBA00022857"/>
    </source>
</evidence>
<evidence type="ECO:0000313" key="7">
    <source>
        <dbReference type="Proteomes" id="UP000494106"/>
    </source>
</evidence>
<name>A0A8S1ASY5_ARCPL</name>
<comment type="similarity">
    <text evidence="5">Belongs to the short-chain dehydrogenases/reductases (SDR) family. 17-beta-HSD 3 subfamily.</text>
</comment>
<dbReference type="OrthoDB" id="5545019at2759"/>
<dbReference type="AlphaFoldDB" id="A0A8S1ASY5"/>
<dbReference type="Gene3D" id="3.40.50.720">
    <property type="entry name" value="NAD(P)-binding Rossmann-like Domain"/>
    <property type="match status" value="1"/>
</dbReference>
<dbReference type="PANTHER" id="PTHR44889">
    <property type="entry name" value="INACTIVE HYDROXYSTEROID DEHYDROGENASE-LIKE PROTEIN 1"/>
    <property type="match status" value="1"/>
</dbReference>
<dbReference type="SUPFAM" id="SSF51735">
    <property type="entry name" value="NAD(P)-binding Rossmann-fold domains"/>
    <property type="match status" value="1"/>
</dbReference>
<keyword evidence="3" id="KW-0560">Oxidoreductase</keyword>
<dbReference type="InterPro" id="IPR002347">
    <property type="entry name" value="SDR_fam"/>
</dbReference>
<dbReference type="GO" id="GO:0005739">
    <property type="term" value="C:mitochondrion"/>
    <property type="evidence" value="ECO:0007669"/>
    <property type="project" value="UniProtKB-SubCell"/>
</dbReference>
<comment type="subcellular location">
    <subcellularLocation>
        <location evidence="1">Mitochondrion</location>
    </subcellularLocation>
</comment>
<dbReference type="EMBL" id="CADEBC010000532">
    <property type="protein sequence ID" value="CAB3248118.1"/>
    <property type="molecule type" value="Genomic_DNA"/>
</dbReference>
<dbReference type="Proteomes" id="UP000494106">
    <property type="component" value="Unassembled WGS sequence"/>
</dbReference>
<evidence type="ECO:0008006" key="8">
    <source>
        <dbReference type="Google" id="ProtNLM"/>
    </source>
</evidence>
<dbReference type="PROSITE" id="PS00061">
    <property type="entry name" value="ADH_SHORT"/>
    <property type="match status" value="1"/>
</dbReference>
<dbReference type="InterPro" id="IPR036291">
    <property type="entry name" value="NAD(P)-bd_dom_sf"/>
</dbReference>
<keyword evidence="4" id="KW-0496">Mitochondrion</keyword>
<keyword evidence="7" id="KW-1185">Reference proteome</keyword>
<evidence type="ECO:0000256" key="5">
    <source>
        <dbReference type="ARBA" id="ARBA00038261"/>
    </source>
</evidence>
<evidence type="ECO:0000256" key="1">
    <source>
        <dbReference type="ARBA" id="ARBA00004173"/>
    </source>
</evidence>
<dbReference type="GO" id="GO:0016491">
    <property type="term" value="F:oxidoreductase activity"/>
    <property type="evidence" value="ECO:0007669"/>
    <property type="project" value="UniProtKB-KW"/>
</dbReference>
<dbReference type="FunFam" id="3.40.50.720:FF:000137">
    <property type="entry name" value="Hydroxysteroid (17-beta) dehydrogenase 3"/>
    <property type="match status" value="1"/>
</dbReference>
<evidence type="ECO:0000256" key="4">
    <source>
        <dbReference type="ARBA" id="ARBA00023128"/>
    </source>
</evidence>
<dbReference type="PRINTS" id="PR00081">
    <property type="entry name" value="GDHRDH"/>
</dbReference>
<comment type="caution">
    <text evidence="6">The sequence shown here is derived from an EMBL/GenBank/DDBJ whole genome shotgun (WGS) entry which is preliminary data.</text>
</comment>
<reference evidence="6 7" key="1">
    <citation type="submission" date="2020-04" db="EMBL/GenBank/DDBJ databases">
        <authorList>
            <person name="Wallbank WR R."/>
            <person name="Pardo Diaz C."/>
            <person name="Kozak K."/>
            <person name="Martin S."/>
            <person name="Jiggins C."/>
            <person name="Moest M."/>
            <person name="Warren A I."/>
            <person name="Byers J.R.P. K."/>
            <person name="Montejo-Kovacevich G."/>
            <person name="Yen C E."/>
        </authorList>
    </citation>
    <scope>NUCLEOTIDE SEQUENCE [LARGE SCALE GENOMIC DNA]</scope>
</reference>
<dbReference type="PANTHER" id="PTHR44889:SF1">
    <property type="entry name" value="INACTIVE HYDROXYSTEROID DEHYDROGENASE-LIKE PROTEIN 1"/>
    <property type="match status" value="1"/>
</dbReference>
<organism evidence="6 7">
    <name type="scientific">Arctia plantaginis</name>
    <name type="common">Wood tiger moth</name>
    <name type="synonym">Phalaena plantaginis</name>
    <dbReference type="NCBI Taxonomy" id="874455"/>
    <lineage>
        <taxon>Eukaryota</taxon>
        <taxon>Metazoa</taxon>
        <taxon>Ecdysozoa</taxon>
        <taxon>Arthropoda</taxon>
        <taxon>Hexapoda</taxon>
        <taxon>Insecta</taxon>
        <taxon>Pterygota</taxon>
        <taxon>Neoptera</taxon>
        <taxon>Endopterygota</taxon>
        <taxon>Lepidoptera</taxon>
        <taxon>Glossata</taxon>
        <taxon>Ditrysia</taxon>
        <taxon>Noctuoidea</taxon>
        <taxon>Erebidae</taxon>
        <taxon>Arctiinae</taxon>
        <taxon>Arctia</taxon>
    </lineage>
</organism>